<keyword evidence="2" id="KW-1185">Reference proteome</keyword>
<organism evidence="1 2">
    <name type="scientific">Salmonella phage Stitch</name>
    <dbReference type="NCBI Taxonomy" id="2991861"/>
    <lineage>
        <taxon>Viruses</taxon>
        <taxon>Duplodnaviria</taxon>
        <taxon>Heunggongvirae</taxon>
        <taxon>Uroviricota</taxon>
        <taxon>Caudoviricetes</taxon>
        <taxon>Demerecviridae</taxon>
        <taxon>Markadamsvirinae</taxon>
        <taxon>Epseptimavirus</taxon>
        <taxon>Epseptimavirus stitch</taxon>
    </lineage>
</organism>
<accession>A0A0A0RPG0</accession>
<dbReference type="Proteomes" id="UP000030204">
    <property type="component" value="Segment"/>
</dbReference>
<sequence length="110" mass="12872">MKLNFSELTLLDEFLGFVTERGFINVDPQTLEVLQSIQNKTKTGLEDLWRPLSELTPLNMKVIVKNIETGEEREMVRKELANSYSPESLVMHHDDEPETLWTAHYVWRLP</sequence>
<dbReference type="GeneID" id="24598719"/>
<evidence type="ECO:0000313" key="2">
    <source>
        <dbReference type="Proteomes" id="UP000030204"/>
    </source>
</evidence>
<proteinExistence type="predicted"/>
<dbReference type="OrthoDB" id="21133at10239"/>
<name>A0A0A0RPG0_9CAUD</name>
<dbReference type="RefSeq" id="YP_009145965.1">
    <property type="nucleotide sequence ID" value="NC_027297.1"/>
</dbReference>
<evidence type="ECO:0000313" key="1">
    <source>
        <dbReference type="EMBL" id="AIW03975.1"/>
    </source>
</evidence>
<dbReference type="EMBL" id="KM236244">
    <property type="protein sequence ID" value="AIW03975.1"/>
    <property type="molecule type" value="Genomic_DNA"/>
</dbReference>
<gene>
    <name evidence="1" type="ORF">CPT_Stitch24</name>
</gene>
<dbReference type="KEGG" id="vg:24598719"/>
<reference evidence="1 2" key="1">
    <citation type="journal article" date="2015" name="Genome Announc.">
        <title>Complete Genome of Salmonella enterica Serovar Typhimurium T5-Like Siphophage Stitch.</title>
        <authorList>
            <person name="Grover J.M."/>
            <person name="Luna A.J."/>
            <person name="Wood T.L."/>
            <person name="Chamakura K.R."/>
            <person name="Kuty Everett G.F."/>
        </authorList>
    </citation>
    <scope>NUCLEOTIDE SEQUENCE [LARGE SCALE GENOMIC DNA]</scope>
</reference>
<protein>
    <submittedName>
        <fullName evidence="1">Uncharacterized protein</fullName>
    </submittedName>
</protein>